<comment type="subunit">
    <text evidence="2 5">Homopentamer.</text>
</comment>
<evidence type="ECO:0000256" key="3">
    <source>
        <dbReference type="ARBA" id="ARBA00023054"/>
    </source>
</evidence>
<accession>A0ABY5ZJ22</accession>
<keyword evidence="5" id="KW-0964">Secreted</keyword>
<evidence type="ECO:0000259" key="6">
    <source>
        <dbReference type="Pfam" id="PF02465"/>
    </source>
</evidence>
<dbReference type="Pfam" id="PF07195">
    <property type="entry name" value="FliD_C"/>
    <property type="match status" value="1"/>
</dbReference>
<evidence type="ECO:0000259" key="7">
    <source>
        <dbReference type="Pfam" id="PF07195"/>
    </source>
</evidence>
<keyword evidence="8" id="KW-0966">Cell projection</keyword>
<dbReference type="InterPro" id="IPR010809">
    <property type="entry name" value="FliD_C"/>
</dbReference>
<evidence type="ECO:0000313" key="9">
    <source>
        <dbReference type="Proteomes" id="UP001060414"/>
    </source>
</evidence>
<keyword evidence="4 5" id="KW-0975">Bacterial flagellum</keyword>
<evidence type="ECO:0000256" key="5">
    <source>
        <dbReference type="RuleBase" id="RU362066"/>
    </source>
</evidence>
<proteinExistence type="inferred from homology"/>
<sequence>MSIQIGGLATGLDTNSLISQLLKAERKPIERLERDRSFLRTRLSAFTDLDKKLRDLMAKAEGLDSARKLVANQATPASEEYFKVSASATAMPGSYNINVVSLAKRAKEVTQGYADISAKEFGTGSLSVQVGSGEAVQIQIDENNNSLGGIRDAINAAGAGVKAAIINDGDPDNPYRLVITADDAGTPVELSAGLSGGSYADPLFTQTQEGTRAHIQVDGIDIYRTSNTITEAIPGVTIDLLKEHGDATASTGLQVDLDVDAVEKKIREFVTAYNDIISFVAKQNDASWGRDAGMQAPRRNLQMMVSSAIGGDNSLQALTQLGMETQRDGSLRVDATKLKDAIRNDLDGVIGLFAGSGEVEGVAVKFKDYLKGVTDRSNGILAGRKQMTDSSLRRIDQQIERQELRLEQRERTLRAQFTAMEELVSAMSATSSYLMQQMSMISSLGSKK</sequence>
<name>A0ABY5ZJ22_9BACT</name>
<feature type="domain" description="Flagellar hook-associated protein 2 N-terminal" evidence="6">
    <location>
        <begin position="10"/>
        <end position="105"/>
    </location>
</feature>
<dbReference type="Pfam" id="PF07196">
    <property type="entry name" value="Flagellin_IN"/>
    <property type="match status" value="1"/>
</dbReference>
<gene>
    <name evidence="8" type="primary">fliD</name>
    <name evidence="8" type="ORF">L9S41_09540</name>
</gene>
<keyword evidence="9" id="KW-1185">Reference proteome</keyword>
<dbReference type="Proteomes" id="UP001060414">
    <property type="component" value="Chromosome"/>
</dbReference>
<evidence type="ECO:0000313" key="8">
    <source>
        <dbReference type="EMBL" id="UWZ77945.1"/>
    </source>
</evidence>
<evidence type="ECO:0000256" key="1">
    <source>
        <dbReference type="ARBA" id="ARBA00009764"/>
    </source>
</evidence>
<organism evidence="8 9">
    <name type="scientific">Geoalkalibacter halelectricus</name>
    <dbReference type="NCBI Taxonomy" id="2847045"/>
    <lineage>
        <taxon>Bacteria</taxon>
        <taxon>Pseudomonadati</taxon>
        <taxon>Thermodesulfobacteriota</taxon>
        <taxon>Desulfuromonadia</taxon>
        <taxon>Desulfuromonadales</taxon>
        <taxon>Geoalkalibacteraceae</taxon>
        <taxon>Geoalkalibacter</taxon>
    </lineage>
</organism>
<dbReference type="InterPro" id="IPR003481">
    <property type="entry name" value="FliD_N"/>
</dbReference>
<keyword evidence="3" id="KW-0175">Coiled coil</keyword>
<evidence type="ECO:0000256" key="4">
    <source>
        <dbReference type="ARBA" id="ARBA00023143"/>
    </source>
</evidence>
<dbReference type="InterPro" id="IPR040026">
    <property type="entry name" value="FliD"/>
</dbReference>
<comment type="similarity">
    <text evidence="1 5">Belongs to the FliD family.</text>
</comment>
<reference evidence="8" key="1">
    <citation type="journal article" date="2022" name="Environ. Microbiol.">
        <title>Geoalkalibacter halelectricus SAP #1 sp. nov. possessing extracellular electron transfer and mineral#reducing capabilities from a haloalkaline environment.</title>
        <authorList>
            <person name="Yadav S."/>
            <person name="Singh R."/>
            <person name="Sundharam S.S."/>
            <person name="Chaudhary S."/>
            <person name="Krishnamurthi S."/>
            <person name="Patil S.A."/>
        </authorList>
    </citation>
    <scope>NUCLEOTIDE SEQUENCE</scope>
    <source>
        <strain evidence="8">SAP-1</strain>
    </source>
</reference>
<dbReference type="RefSeq" id="WP_260746294.1">
    <property type="nucleotide sequence ID" value="NZ_CP092109.1"/>
</dbReference>
<evidence type="ECO:0000256" key="2">
    <source>
        <dbReference type="ARBA" id="ARBA00011255"/>
    </source>
</evidence>
<dbReference type="PANTHER" id="PTHR30288:SF0">
    <property type="entry name" value="FLAGELLAR HOOK-ASSOCIATED PROTEIN 2"/>
    <property type="match status" value="1"/>
</dbReference>
<dbReference type="InterPro" id="IPR010810">
    <property type="entry name" value="Flagellin_hook_IN_motif"/>
</dbReference>
<protein>
    <recommendedName>
        <fullName evidence="5">Flagellar hook-associated protein 2</fullName>
        <shortName evidence="5">HAP2</shortName>
    </recommendedName>
    <alternativeName>
        <fullName evidence="5">Flagellar cap protein</fullName>
    </alternativeName>
</protein>
<keyword evidence="8" id="KW-0969">Cilium</keyword>
<dbReference type="Pfam" id="PF02465">
    <property type="entry name" value="FliD_N"/>
    <property type="match status" value="1"/>
</dbReference>
<dbReference type="EMBL" id="CP092109">
    <property type="protein sequence ID" value="UWZ77945.1"/>
    <property type="molecule type" value="Genomic_DNA"/>
</dbReference>
<keyword evidence="8" id="KW-0282">Flagellum</keyword>
<comment type="function">
    <text evidence="5">Required for morphogenesis and for the elongation of the flagellar filament by facilitating polymerization of the flagellin monomers at the tip of growing filament. Forms a capping structure, which prevents flagellin subunits (transported through the central channel of the flagellum) from leaking out without polymerization at the distal end.</text>
</comment>
<dbReference type="PANTHER" id="PTHR30288">
    <property type="entry name" value="FLAGELLAR CAP/ASSEMBLY PROTEIN FLID"/>
    <property type="match status" value="1"/>
</dbReference>
<comment type="subcellular location">
    <subcellularLocation>
        <location evidence="5">Secreted</location>
    </subcellularLocation>
    <subcellularLocation>
        <location evidence="5">Bacterial flagellum</location>
    </subcellularLocation>
</comment>
<feature type="domain" description="Flagellar hook-associated protein 2 C-terminal" evidence="7">
    <location>
        <begin position="211"/>
        <end position="428"/>
    </location>
</feature>